<dbReference type="Gene3D" id="3.30.310.20">
    <property type="entry name" value="DNA-3-methyladenine glycosylase AlkA, N-terminal domain"/>
    <property type="match status" value="1"/>
</dbReference>
<dbReference type="CDD" id="cd00056">
    <property type="entry name" value="ENDO3c"/>
    <property type="match status" value="1"/>
</dbReference>
<keyword evidence="7" id="KW-0010">Activator</keyword>
<evidence type="ECO:0000256" key="6">
    <source>
        <dbReference type="ARBA" id="ARBA00023015"/>
    </source>
</evidence>
<dbReference type="Pfam" id="PF00730">
    <property type="entry name" value="HhH-GPD"/>
    <property type="match status" value="1"/>
</dbReference>
<evidence type="ECO:0000256" key="7">
    <source>
        <dbReference type="ARBA" id="ARBA00023159"/>
    </source>
</evidence>
<evidence type="ECO:0000313" key="12">
    <source>
        <dbReference type="Proteomes" id="UP000184170"/>
    </source>
</evidence>
<evidence type="ECO:0000313" key="11">
    <source>
        <dbReference type="EMBL" id="SHF98915.1"/>
    </source>
</evidence>
<dbReference type="Pfam" id="PF12833">
    <property type="entry name" value="HTH_18"/>
    <property type="match status" value="1"/>
</dbReference>
<keyword evidence="6" id="KW-0805">Transcription regulation</keyword>
<keyword evidence="8" id="KW-0804">Transcription</keyword>
<evidence type="ECO:0000256" key="9">
    <source>
        <dbReference type="ARBA" id="ARBA00023204"/>
    </source>
</evidence>
<evidence type="ECO:0000256" key="2">
    <source>
        <dbReference type="ARBA" id="ARBA00001947"/>
    </source>
</evidence>
<dbReference type="InterPro" id="IPR023170">
    <property type="entry name" value="HhH_base_excis_C"/>
</dbReference>
<dbReference type="InterPro" id="IPR009057">
    <property type="entry name" value="Homeodomain-like_sf"/>
</dbReference>
<dbReference type="InterPro" id="IPR051912">
    <property type="entry name" value="Alkylbase_DNA_Glycosylase/TA"/>
</dbReference>
<sequence>MRLDPAICSSARLARDRRFDGRFFTAVKTTGIFCRPICPARPPLERNVTYYGTAAEAANAGCRPCLRCRPDSAPGSPAWGLVSTTVQRALNLMRSEREAESVESLAARLGVSSRYLRRLFAEHLGVSPLAVWQAERALFAFRLLRDTSLPIADIAFEAGFNSLRRFNGVFKQIYHRTPSEVRRERAAGEGSGSRGARTRIYLDYRPPLDWPQLLAFLGARTLAGVERVDGDVYQRSFALDQFRGVLRVVNQAERNRLVVEVEGEGGGAALYQVNQRLRRLFDLDADTEAISAVLLQDPLLAKQLTLSPGVRLPGAWDPFEYALRAILGQQISVAAATTIAGRLVARYGESFVDSAGNEQWLFPTAQRLEGADFTGLGLTRTRAQTLREFVAATLDGRVNFAEPELDEWCRQVTALPGIGDWTAHYIAMRGLSMPDAFPASDLGILQALGSGGEKAKPKQALVRAENWRPWRAYAALLLWQSLKSGDRQ</sequence>
<dbReference type="Gene3D" id="1.10.1670.10">
    <property type="entry name" value="Helix-hairpin-Helix base-excision DNA repair enzymes (C-terminal)"/>
    <property type="match status" value="1"/>
</dbReference>
<dbReference type="STRING" id="494016.SAMN04487965_3084"/>
<evidence type="ECO:0000256" key="8">
    <source>
        <dbReference type="ARBA" id="ARBA00023163"/>
    </source>
</evidence>
<keyword evidence="4" id="KW-0489">Methyltransferase</keyword>
<evidence type="ECO:0000259" key="10">
    <source>
        <dbReference type="PROSITE" id="PS01124"/>
    </source>
</evidence>
<dbReference type="GO" id="GO:0005737">
    <property type="term" value="C:cytoplasm"/>
    <property type="evidence" value="ECO:0007669"/>
    <property type="project" value="TreeGrafter"/>
</dbReference>
<dbReference type="InterPro" id="IPR010316">
    <property type="entry name" value="AlkA_N"/>
</dbReference>
<dbReference type="SMART" id="SM00478">
    <property type="entry name" value="ENDO3c"/>
    <property type="match status" value="1"/>
</dbReference>
<reference evidence="12" key="1">
    <citation type="submission" date="2016-11" db="EMBL/GenBank/DDBJ databases">
        <authorList>
            <person name="Varghese N."/>
            <person name="Submissions S."/>
        </authorList>
    </citation>
    <scope>NUCLEOTIDE SEQUENCE [LARGE SCALE GENOMIC DNA]</scope>
    <source>
        <strain evidence="12">CGMCC 1.7063</strain>
    </source>
</reference>
<dbReference type="GO" id="GO:0043565">
    <property type="term" value="F:sequence-specific DNA binding"/>
    <property type="evidence" value="ECO:0007669"/>
    <property type="project" value="InterPro"/>
</dbReference>
<evidence type="ECO:0000256" key="3">
    <source>
        <dbReference type="ARBA" id="ARBA00012000"/>
    </source>
</evidence>
<dbReference type="Gene3D" id="1.10.10.60">
    <property type="entry name" value="Homeodomain-like"/>
    <property type="match status" value="2"/>
</dbReference>
<accession>A0A1M5G573</accession>
<dbReference type="InterPro" id="IPR018060">
    <property type="entry name" value="HTH_AraC"/>
</dbReference>
<name>A0A1M5G573_9GAMM</name>
<dbReference type="RefSeq" id="WP_073276778.1">
    <property type="nucleotide sequence ID" value="NZ_FQVA01000005.1"/>
</dbReference>
<dbReference type="GO" id="GO:0008168">
    <property type="term" value="F:methyltransferase activity"/>
    <property type="evidence" value="ECO:0007669"/>
    <property type="project" value="UniProtKB-KW"/>
</dbReference>
<dbReference type="GO" id="GO:0032259">
    <property type="term" value="P:methylation"/>
    <property type="evidence" value="ECO:0007669"/>
    <property type="project" value="UniProtKB-KW"/>
</dbReference>
<dbReference type="PANTHER" id="PTHR43003:SF13">
    <property type="entry name" value="DNA-3-METHYLADENINE GLYCOSYLASE 2"/>
    <property type="match status" value="1"/>
</dbReference>
<keyword evidence="4" id="KW-0808">Transferase</keyword>
<dbReference type="InterPro" id="IPR037046">
    <property type="entry name" value="AlkA_N_sf"/>
</dbReference>
<dbReference type="GO" id="GO:0008270">
    <property type="term" value="F:zinc ion binding"/>
    <property type="evidence" value="ECO:0007669"/>
    <property type="project" value="InterPro"/>
</dbReference>
<dbReference type="Pfam" id="PF06029">
    <property type="entry name" value="AlkA_N"/>
    <property type="match status" value="1"/>
</dbReference>
<proteinExistence type="predicted"/>
<dbReference type="SUPFAM" id="SSF55945">
    <property type="entry name" value="TATA-box binding protein-like"/>
    <property type="match status" value="1"/>
</dbReference>
<organism evidence="11 12">
    <name type="scientific">Microbulbifer donghaiensis</name>
    <dbReference type="NCBI Taxonomy" id="494016"/>
    <lineage>
        <taxon>Bacteria</taxon>
        <taxon>Pseudomonadati</taxon>
        <taxon>Pseudomonadota</taxon>
        <taxon>Gammaproteobacteria</taxon>
        <taxon>Cellvibrionales</taxon>
        <taxon>Microbulbiferaceae</taxon>
        <taxon>Microbulbifer</taxon>
    </lineage>
</organism>
<dbReference type="Pfam" id="PF02805">
    <property type="entry name" value="Ada_Zn_binding"/>
    <property type="match status" value="1"/>
</dbReference>
<keyword evidence="9" id="KW-0234">DNA repair</keyword>
<dbReference type="PROSITE" id="PS01124">
    <property type="entry name" value="HTH_ARAC_FAMILY_2"/>
    <property type="match status" value="1"/>
</dbReference>
<dbReference type="GO" id="GO:0003700">
    <property type="term" value="F:DNA-binding transcription factor activity"/>
    <property type="evidence" value="ECO:0007669"/>
    <property type="project" value="InterPro"/>
</dbReference>
<feature type="domain" description="HTH araC/xylS-type" evidence="10">
    <location>
        <begin position="87"/>
        <end position="184"/>
    </location>
</feature>
<dbReference type="SUPFAM" id="SSF48150">
    <property type="entry name" value="DNA-glycosylase"/>
    <property type="match status" value="1"/>
</dbReference>
<dbReference type="Proteomes" id="UP000184170">
    <property type="component" value="Unassembled WGS sequence"/>
</dbReference>
<dbReference type="GO" id="GO:0006285">
    <property type="term" value="P:base-excision repair, AP site formation"/>
    <property type="evidence" value="ECO:0007669"/>
    <property type="project" value="TreeGrafter"/>
</dbReference>
<comment type="catalytic activity">
    <reaction evidence="1">
        <text>Hydrolysis of alkylated DNA, releasing 3-methyladenine, 3-methylguanine, 7-methylguanine and 7-methyladenine.</text>
        <dbReference type="EC" id="3.2.2.21"/>
    </reaction>
</comment>
<dbReference type="Gene3D" id="1.10.340.30">
    <property type="entry name" value="Hypothetical protein, domain 2"/>
    <property type="match status" value="1"/>
</dbReference>
<gene>
    <name evidence="11" type="ORF">SAMN04487965_3084</name>
</gene>
<evidence type="ECO:0000256" key="5">
    <source>
        <dbReference type="ARBA" id="ARBA00022763"/>
    </source>
</evidence>
<dbReference type="GO" id="GO:0008725">
    <property type="term" value="F:DNA-3-methyladenine glycosylase activity"/>
    <property type="evidence" value="ECO:0007669"/>
    <property type="project" value="TreeGrafter"/>
</dbReference>
<dbReference type="GO" id="GO:0032993">
    <property type="term" value="C:protein-DNA complex"/>
    <property type="evidence" value="ECO:0007669"/>
    <property type="project" value="TreeGrafter"/>
</dbReference>
<dbReference type="InterPro" id="IPR035451">
    <property type="entry name" value="Ada-like_dom_sf"/>
</dbReference>
<dbReference type="SUPFAM" id="SSF57884">
    <property type="entry name" value="Ada DNA repair protein, N-terminal domain (N-Ada 10)"/>
    <property type="match status" value="1"/>
</dbReference>
<dbReference type="SMART" id="SM00342">
    <property type="entry name" value="HTH_ARAC"/>
    <property type="match status" value="1"/>
</dbReference>
<dbReference type="GO" id="GO:0006307">
    <property type="term" value="P:DNA alkylation repair"/>
    <property type="evidence" value="ECO:0007669"/>
    <property type="project" value="TreeGrafter"/>
</dbReference>
<dbReference type="EC" id="3.2.2.21" evidence="3"/>
<comment type="cofactor">
    <cofactor evidence="2">
        <name>Zn(2+)</name>
        <dbReference type="ChEBI" id="CHEBI:29105"/>
    </cofactor>
</comment>
<keyword evidence="12" id="KW-1185">Reference proteome</keyword>
<dbReference type="InterPro" id="IPR011257">
    <property type="entry name" value="DNA_glycosylase"/>
</dbReference>
<dbReference type="OrthoDB" id="9811249at2"/>
<dbReference type="PANTHER" id="PTHR43003">
    <property type="entry name" value="DNA-3-METHYLADENINE GLYCOSYLASE"/>
    <property type="match status" value="1"/>
</dbReference>
<dbReference type="SMART" id="SM01009">
    <property type="entry name" value="AlkA_N"/>
    <property type="match status" value="1"/>
</dbReference>
<dbReference type="EMBL" id="FQVA01000005">
    <property type="protein sequence ID" value="SHF98915.1"/>
    <property type="molecule type" value="Genomic_DNA"/>
</dbReference>
<dbReference type="AlphaFoldDB" id="A0A1M5G573"/>
<dbReference type="GO" id="GO:0032131">
    <property type="term" value="F:alkylated DNA binding"/>
    <property type="evidence" value="ECO:0007669"/>
    <property type="project" value="TreeGrafter"/>
</dbReference>
<keyword evidence="5" id="KW-0227">DNA damage</keyword>
<protein>
    <recommendedName>
        <fullName evidence="3">DNA-3-methyladenine glycosylase II</fullName>
        <ecNumber evidence="3">3.2.2.21</ecNumber>
    </recommendedName>
</protein>
<dbReference type="GO" id="GO:0043916">
    <property type="term" value="F:DNA-7-methylguanine glycosylase activity"/>
    <property type="evidence" value="ECO:0007669"/>
    <property type="project" value="TreeGrafter"/>
</dbReference>
<evidence type="ECO:0000256" key="1">
    <source>
        <dbReference type="ARBA" id="ARBA00000086"/>
    </source>
</evidence>
<dbReference type="SUPFAM" id="SSF46689">
    <property type="entry name" value="Homeodomain-like"/>
    <property type="match status" value="1"/>
</dbReference>
<evidence type="ECO:0000256" key="4">
    <source>
        <dbReference type="ARBA" id="ARBA00022603"/>
    </source>
</evidence>
<dbReference type="InterPro" id="IPR003265">
    <property type="entry name" value="HhH-GPD_domain"/>
</dbReference>
<dbReference type="Gene3D" id="3.40.10.10">
    <property type="entry name" value="DNA Methylphosphotriester Repair Domain"/>
    <property type="match status" value="1"/>
</dbReference>
<dbReference type="InterPro" id="IPR004026">
    <property type="entry name" value="Ada_DNA_repair_Zn-bd"/>
</dbReference>